<name>A0A401NJ93_SCYTO</name>
<evidence type="ECO:0000256" key="1">
    <source>
        <dbReference type="ARBA" id="ARBA00004141"/>
    </source>
</evidence>
<comment type="subcellular location">
    <subcellularLocation>
        <location evidence="1">Membrane</location>
        <topology evidence="1">Multi-pass membrane protein</topology>
    </subcellularLocation>
</comment>
<evidence type="ECO:0000259" key="8">
    <source>
        <dbReference type="PROSITE" id="PS51225"/>
    </source>
</evidence>
<evidence type="ECO:0000256" key="7">
    <source>
        <dbReference type="SAM" id="Phobius"/>
    </source>
</evidence>
<dbReference type="PROSITE" id="PS51225">
    <property type="entry name" value="MARVEL"/>
    <property type="match status" value="1"/>
</dbReference>
<dbReference type="OrthoDB" id="5976667at2759"/>
<feature type="region of interest" description="Disordered" evidence="6">
    <location>
        <begin position="14"/>
        <end position="49"/>
    </location>
</feature>
<keyword evidence="2 5" id="KW-0812">Transmembrane</keyword>
<accession>A0A401NJ93</accession>
<dbReference type="PANTHER" id="PTHR22776:SF45">
    <property type="entry name" value="CHEMOKINE-LIKE FACTOR"/>
    <property type="match status" value="1"/>
</dbReference>
<dbReference type="AlphaFoldDB" id="A0A401NJ93"/>
<organism evidence="9 10">
    <name type="scientific">Scyliorhinus torazame</name>
    <name type="common">Cloudy catshark</name>
    <name type="synonym">Catulus torazame</name>
    <dbReference type="NCBI Taxonomy" id="75743"/>
    <lineage>
        <taxon>Eukaryota</taxon>
        <taxon>Metazoa</taxon>
        <taxon>Chordata</taxon>
        <taxon>Craniata</taxon>
        <taxon>Vertebrata</taxon>
        <taxon>Chondrichthyes</taxon>
        <taxon>Elasmobranchii</taxon>
        <taxon>Galeomorphii</taxon>
        <taxon>Galeoidea</taxon>
        <taxon>Carcharhiniformes</taxon>
        <taxon>Scyliorhinidae</taxon>
        <taxon>Scyliorhinus</taxon>
    </lineage>
</organism>
<comment type="caution">
    <text evidence="9">The sequence shown here is derived from an EMBL/GenBank/DDBJ whole genome shotgun (WGS) entry which is preliminary data.</text>
</comment>
<feature type="transmembrane region" description="Helical" evidence="7">
    <location>
        <begin position="158"/>
        <end position="179"/>
    </location>
</feature>
<feature type="transmembrane region" description="Helical" evidence="7">
    <location>
        <begin position="132"/>
        <end position="152"/>
    </location>
</feature>
<dbReference type="OMA" id="LVEMGTM"/>
<dbReference type="Proteomes" id="UP000288216">
    <property type="component" value="Unassembled WGS sequence"/>
</dbReference>
<dbReference type="InterPro" id="IPR008253">
    <property type="entry name" value="Marvel"/>
</dbReference>
<dbReference type="EMBL" id="BFAA01006326">
    <property type="protein sequence ID" value="GCB60942.1"/>
    <property type="molecule type" value="Genomic_DNA"/>
</dbReference>
<proteinExistence type="predicted"/>
<evidence type="ECO:0000256" key="6">
    <source>
        <dbReference type="SAM" id="MobiDB-lite"/>
    </source>
</evidence>
<reference evidence="9 10" key="1">
    <citation type="journal article" date="2018" name="Nat. Ecol. Evol.">
        <title>Shark genomes provide insights into elasmobranch evolution and the origin of vertebrates.</title>
        <authorList>
            <person name="Hara Y"/>
            <person name="Yamaguchi K"/>
            <person name="Onimaru K"/>
            <person name="Kadota M"/>
            <person name="Koyanagi M"/>
            <person name="Keeley SD"/>
            <person name="Tatsumi K"/>
            <person name="Tanaka K"/>
            <person name="Motone F"/>
            <person name="Kageyama Y"/>
            <person name="Nozu R"/>
            <person name="Adachi N"/>
            <person name="Nishimura O"/>
            <person name="Nakagawa R"/>
            <person name="Tanegashima C"/>
            <person name="Kiyatake I"/>
            <person name="Matsumoto R"/>
            <person name="Murakumo K"/>
            <person name="Nishida K"/>
            <person name="Terakita A"/>
            <person name="Kuratani S"/>
            <person name="Sato K"/>
            <person name="Hyodo S Kuraku.S."/>
        </authorList>
    </citation>
    <scope>NUCLEOTIDE SEQUENCE [LARGE SCALE GENOMIC DNA]</scope>
</reference>
<feature type="non-terminal residue" evidence="9">
    <location>
        <position position="1"/>
    </location>
</feature>
<evidence type="ECO:0000256" key="5">
    <source>
        <dbReference type="PROSITE-ProRule" id="PRU00581"/>
    </source>
</evidence>
<feature type="transmembrane region" description="Helical" evidence="7">
    <location>
        <begin position="92"/>
        <end position="112"/>
    </location>
</feature>
<dbReference type="PANTHER" id="PTHR22776">
    <property type="entry name" value="MARVEL-CONTAINING POTENTIAL LIPID RAFT-ASSOCIATED PROTEIN"/>
    <property type="match status" value="1"/>
</dbReference>
<evidence type="ECO:0000256" key="3">
    <source>
        <dbReference type="ARBA" id="ARBA00022989"/>
    </source>
</evidence>
<evidence type="ECO:0000313" key="10">
    <source>
        <dbReference type="Proteomes" id="UP000288216"/>
    </source>
</evidence>
<dbReference type="Pfam" id="PF01284">
    <property type="entry name" value="MARVEL"/>
    <property type="match status" value="1"/>
</dbReference>
<dbReference type="STRING" id="75743.A0A401NJ93"/>
<dbReference type="InterPro" id="IPR050578">
    <property type="entry name" value="MARVEL-CKLF_proteins"/>
</dbReference>
<keyword evidence="3 7" id="KW-1133">Transmembrane helix</keyword>
<feature type="domain" description="MARVEL" evidence="8">
    <location>
        <begin position="61"/>
        <end position="180"/>
    </location>
</feature>
<feature type="compositionally biased region" description="Polar residues" evidence="6">
    <location>
        <begin position="21"/>
        <end position="30"/>
    </location>
</feature>
<keyword evidence="10" id="KW-1185">Reference proteome</keyword>
<evidence type="ECO:0000313" key="9">
    <source>
        <dbReference type="EMBL" id="GCB60942.1"/>
    </source>
</evidence>
<gene>
    <name evidence="9" type="ORF">scyTo_0012826</name>
</gene>
<evidence type="ECO:0000256" key="2">
    <source>
        <dbReference type="ARBA" id="ARBA00022692"/>
    </source>
</evidence>
<protein>
    <recommendedName>
        <fullName evidence="8">MARVEL domain-containing protein</fullName>
    </recommendedName>
</protein>
<evidence type="ECO:0000256" key="4">
    <source>
        <dbReference type="ARBA" id="ARBA00023136"/>
    </source>
</evidence>
<dbReference type="GO" id="GO:0016020">
    <property type="term" value="C:membrane"/>
    <property type="evidence" value="ECO:0007669"/>
    <property type="project" value="UniProtKB-SubCell"/>
</dbReference>
<keyword evidence="4 5" id="KW-0472">Membrane</keyword>
<sequence length="189" mass="20593">KPVVLVDQREEVPTQVRAKAGSSQTAQHQINKGEGGVLEQPGNTKLSSVPESPDMEVNFLFVKSKRSALKIAEMIIAFVAFVSFAASSSGVFIAVPLMEIIITLAFYILYLLKLDSKMTLLFWPLMDSVNSVFAALLLLIICIAAVVSRITAGVITGSVFGFIAVALYVADAYVMYRLITFNQRKTPSQ</sequence>
<feature type="transmembrane region" description="Helical" evidence="7">
    <location>
        <begin position="68"/>
        <end position="86"/>
    </location>
</feature>